<feature type="region of interest" description="Disordered" evidence="1">
    <location>
        <begin position="1"/>
        <end position="29"/>
    </location>
</feature>
<proteinExistence type="predicted"/>
<sequence>MDEEESHPDDLRRCSEKRSSEPATRSAISHRDAVARVAAATVAALIGRSDPVLHHRGRWEVGEGEATAGLEGAWRALGRPCRRRQQDAGLVESAGESGGLGAHPDGVGFLQRTQ</sequence>
<name>A0A6G1CAK1_9ORYZ</name>
<dbReference type="EMBL" id="SPHZ02000010">
    <property type="protein sequence ID" value="KAF0897239.1"/>
    <property type="molecule type" value="Genomic_DNA"/>
</dbReference>
<accession>A0A6G1CAK1</accession>
<dbReference type="AlphaFoldDB" id="A0A6G1CAK1"/>
<feature type="compositionally biased region" description="Basic and acidic residues" evidence="1">
    <location>
        <begin position="8"/>
        <end position="20"/>
    </location>
</feature>
<evidence type="ECO:0000256" key="1">
    <source>
        <dbReference type="SAM" id="MobiDB-lite"/>
    </source>
</evidence>
<evidence type="ECO:0000313" key="3">
    <source>
        <dbReference type="Proteomes" id="UP000479710"/>
    </source>
</evidence>
<comment type="caution">
    <text evidence="2">The sequence shown here is derived from an EMBL/GenBank/DDBJ whole genome shotgun (WGS) entry which is preliminary data.</text>
</comment>
<evidence type="ECO:0000313" key="2">
    <source>
        <dbReference type="EMBL" id="KAF0897239.1"/>
    </source>
</evidence>
<keyword evidence="3" id="KW-1185">Reference proteome</keyword>
<gene>
    <name evidence="2" type="ORF">E2562_034708</name>
</gene>
<organism evidence="2 3">
    <name type="scientific">Oryza meyeriana var. granulata</name>
    <dbReference type="NCBI Taxonomy" id="110450"/>
    <lineage>
        <taxon>Eukaryota</taxon>
        <taxon>Viridiplantae</taxon>
        <taxon>Streptophyta</taxon>
        <taxon>Embryophyta</taxon>
        <taxon>Tracheophyta</taxon>
        <taxon>Spermatophyta</taxon>
        <taxon>Magnoliopsida</taxon>
        <taxon>Liliopsida</taxon>
        <taxon>Poales</taxon>
        <taxon>Poaceae</taxon>
        <taxon>BOP clade</taxon>
        <taxon>Oryzoideae</taxon>
        <taxon>Oryzeae</taxon>
        <taxon>Oryzinae</taxon>
        <taxon>Oryza</taxon>
        <taxon>Oryza meyeriana</taxon>
    </lineage>
</organism>
<dbReference type="Proteomes" id="UP000479710">
    <property type="component" value="Unassembled WGS sequence"/>
</dbReference>
<reference evidence="2 3" key="1">
    <citation type="submission" date="2019-11" db="EMBL/GenBank/DDBJ databases">
        <title>Whole genome sequence of Oryza granulata.</title>
        <authorList>
            <person name="Li W."/>
        </authorList>
    </citation>
    <scope>NUCLEOTIDE SEQUENCE [LARGE SCALE GENOMIC DNA]</scope>
    <source>
        <strain evidence="3">cv. Menghai</strain>
        <tissue evidence="2">Leaf</tissue>
    </source>
</reference>
<feature type="region of interest" description="Disordered" evidence="1">
    <location>
        <begin position="88"/>
        <end position="114"/>
    </location>
</feature>
<protein>
    <submittedName>
        <fullName evidence="2">Uncharacterized protein</fullName>
    </submittedName>
</protein>